<evidence type="ECO:0000313" key="2">
    <source>
        <dbReference type="EMBL" id="CUP48173.1"/>
    </source>
</evidence>
<dbReference type="EMBL" id="CZAP01000006">
    <property type="protein sequence ID" value="CUP48173.1"/>
    <property type="molecule type" value="Genomic_DNA"/>
</dbReference>
<dbReference type="Pfam" id="PF10626">
    <property type="entry name" value="TraO"/>
    <property type="match status" value="1"/>
</dbReference>
<keyword evidence="1" id="KW-0732">Signal</keyword>
<protein>
    <submittedName>
        <fullName evidence="2">Conjugate transposon protein</fullName>
    </submittedName>
</protein>
<accession>A0A174NHX9</accession>
<dbReference type="Proteomes" id="UP000095576">
    <property type="component" value="Unassembled WGS sequence"/>
</dbReference>
<organism evidence="2 3">
    <name type="scientific">Bacteroides thetaiotaomicron</name>
    <dbReference type="NCBI Taxonomy" id="818"/>
    <lineage>
        <taxon>Bacteria</taxon>
        <taxon>Pseudomonadati</taxon>
        <taxon>Bacteroidota</taxon>
        <taxon>Bacteroidia</taxon>
        <taxon>Bacteroidales</taxon>
        <taxon>Bacteroidaceae</taxon>
        <taxon>Bacteroides</taxon>
    </lineage>
</organism>
<proteinExistence type="predicted"/>
<feature type="chain" id="PRO_5008028963" evidence="1">
    <location>
        <begin position="23"/>
        <end position="194"/>
    </location>
</feature>
<dbReference type="RefSeq" id="WP_005800194.1">
    <property type="nucleotide sequence ID" value="NZ_CZAP01000006.1"/>
</dbReference>
<name>A0A174NHX9_BACT4</name>
<evidence type="ECO:0000256" key="1">
    <source>
        <dbReference type="SAM" id="SignalP"/>
    </source>
</evidence>
<evidence type="ECO:0000313" key="3">
    <source>
        <dbReference type="Proteomes" id="UP000095576"/>
    </source>
</evidence>
<dbReference type="InterPro" id="IPR018899">
    <property type="entry name" value="Conjug_transposon_Tra0"/>
</dbReference>
<feature type="signal peptide" evidence="1">
    <location>
        <begin position="1"/>
        <end position="22"/>
    </location>
</feature>
<reference evidence="2 3" key="1">
    <citation type="submission" date="2015-09" db="EMBL/GenBank/DDBJ databases">
        <authorList>
            <consortium name="Pathogen Informatics"/>
        </authorList>
    </citation>
    <scope>NUCLEOTIDE SEQUENCE [LARGE SCALE GENOMIC DNA]</scope>
    <source>
        <strain evidence="2 3">2789STDY5834899</strain>
    </source>
</reference>
<sequence>MKRVSVIICILLCFVLTDKAHAQRCLPSTKGLRITAGMTDGFHTADKRNELGYHFGMGMDRYVNGCHKWVFGGEYLQKYYPYKDIRVPVSQFTAEGGYYYNFLSDANKVFLCYAGGSVLAGYETVNWGTGMLFDGSRLCVGDAFVYGGAVSLEIETYLANQVVLLFHARERCLWGNDSGHFHFQFGVGLKIILN</sequence>
<dbReference type="AlphaFoldDB" id="A0A174NHX9"/>
<gene>
    <name evidence="2" type="ORF">ERS852511_02243</name>
</gene>